<dbReference type="Gene3D" id="3.30.70.100">
    <property type="match status" value="1"/>
</dbReference>
<dbReference type="EMBL" id="FLOB01000001">
    <property type="protein sequence ID" value="SBS27167.1"/>
    <property type="molecule type" value="Genomic_DNA"/>
</dbReference>
<dbReference type="EC" id="1.-.-.-" evidence="2"/>
<dbReference type="InterPro" id="IPR050744">
    <property type="entry name" value="AI-2_Isomerase_LsrG"/>
</dbReference>
<dbReference type="InterPro" id="IPR007138">
    <property type="entry name" value="ABM_dom"/>
</dbReference>
<dbReference type="InterPro" id="IPR011008">
    <property type="entry name" value="Dimeric_a/b-barrel"/>
</dbReference>
<gene>
    <name evidence="2" type="ORF">MSP8886_00832</name>
</gene>
<keyword evidence="2" id="KW-0503">Monooxygenase</keyword>
<evidence type="ECO:0000313" key="3">
    <source>
        <dbReference type="Proteomes" id="UP000092544"/>
    </source>
</evidence>
<evidence type="ECO:0000313" key="2">
    <source>
        <dbReference type="EMBL" id="SBS27167.1"/>
    </source>
</evidence>
<dbReference type="RefSeq" id="WP_067012900.1">
    <property type="nucleotide sequence ID" value="NZ_FLOB01000001.1"/>
</dbReference>
<dbReference type="AlphaFoldDB" id="A0A1A8T690"/>
<dbReference type="STRING" id="1792290.MSP8886_00832"/>
<reference evidence="2 3" key="1">
    <citation type="submission" date="2016-06" db="EMBL/GenBank/DDBJ databases">
        <authorList>
            <person name="Kjaerup R.B."/>
            <person name="Dalgaard T.S."/>
            <person name="Juul-Madsen H.R."/>
        </authorList>
    </citation>
    <scope>NUCLEOTIDE SEQUENCE [LARGE SCALE GENOMIC DNA]</scope>
    <source>
        <strain evidence="2 3">CECT 8886</strain>
    </source>
</reference>
<name>A0A1A8T690_9GAMM</name>
<dbReference type="Proteomes" id="UP000092544">
    <property type="component" value="Unassembled WGS sequence"/>
</dbReference>
<organism evidence="2 3">
    <name type="scientific">Marinomonas spartinae</name>
    <dbReference type="NCBI Taxonomy" id="1792290"/>
    <lineage>
        <taxon>Bacteria</taxon>
        <taxon>Pseudomonadati</taxon>
        <taxon>Pseudomonadota</taxon>
        <taxon>Gammaproteobacteria</taxon>
        <taxon>Oceanospirillales</taxon>
        <taxon>Oceanospirillaceae</taxon>
        <taxon>Marinomonas</taxon>
    </lineage>
</organism>
<dbReference type="GO" id="GO:0004497">
    <property type="term" value="F:monooxygenase activity"/>
    <property type="evidence" value="ECO:0007669"/>
    <property type="project" value="UniProtKB-KW"/>
</dbReference>
<keyword evidence="2" id="KW-0560">Oxidoreductase</keyword>
<dbReference type="PROSITE" id="PS51725">
    <property type="entry name" value="ABM"/>
    <property type="match status" value="1"/>
</dbReference>
<dbReference type="PANTHER" id="PTHR33336">
    <property type="entry name" value="QUINOL MONOOXYGENASE YGIN-RELATED"/>
    <property type="match status" value="1"/>
</dbReference>
<proteinExistence type="predicted"/>
<dbReference type="PANTHER" id="PTHR33336:SF3">
    <property type="entry name" value="ABM DOMAIN-CONTAINING PROTEIN"/>
    <property type="match status" value="1"/>
</dbReference>
<accession>A0A1A8T690</accession>
<sequence length="97" mass="11098">MTSELVLVANITAHSGKGEELKKALEALLKPTRAEDGCLQYDLHQSNTNPDGFVYFERWANRDVWLEHMKTDHIKTFLEVTKTIIAQFDVTELHKIG</sequence>
<keyword evidence="3" id="KW-1185">Reference proteome</keyword>
<dbReference type="Pfam" id="PF03992">
    <property type="entry name" value="ABM"/>
    <property type="match status" value="1"/>
</dbReference>
<protein>
    <submittedName>
        <fullName evidence="2">Putative monooxygenase</fullName>
        <ecNumber evidence="2">1.-.-.-</ecNumber>
    </submittedName>
</protein>
<evidence type="ECO:0000259" key="1">
    <source>
        <dbReference type="PROSITE" id="PS51725"/>
    </source>
</evidence>
<dbReference type="OrthoDB" id="9812192at2"/>
<feature type="domain" description="ABM" evidence="1">
    <location>
        <begin position="5"/>
        <end position="93"/>
    </location>
</feature>
<dbReference type="SUPFAM" id="SSF54909">
    <property type="entry name" value="Dimeric alpha+beta barrel"/>
    <property type="match status" value="1"/>
</dbReference>